<keyword evidence="16" id="KW-0812">Transmembrane</keyword>
<evidence type="ECO:0000256" key="4">
    <source>
        <dbReference type="ARBA" id="ARBA00004406"/>
    </source>
</evidence>
<evidence type="ECO:0000256" key="2">
    <source>
        <dbReference type="ARBA" id="ARBA00003690"/>
    </source>
</evidence>
<gene>
    <name evidence="17" type="primary">CYP2A9</name>
    <name evidence="17" type="ORF">TNCT_623241</name>
</gene>
<dbReference type="Pfam" id="PF00067">
    <property type="entry name" value="p450"/>
    <property type="match status" value="2"/>
</dbReference>
<dbReference type="InterPro" id="IPR036396">
    <property type="entry name" value="Cyt_P450_sf"/>
</dbReference>
<keyword evidence="13 16" id="KW-0472">Membrane</keyword>
<evidence type="ECO:0000256" key="1">
    <source>
        <dbReference type="ARBA" id="ARBA00001971"/>
    </source>
</evidence>
<keyword evidence="9" id="KW-0492">Microsome</keyword>
<dbReference type="InterPro" id="IPR017972">
    <property type="entry name" value="Cyt_P450_CS"/>
</dbReference>
<name>A0A8X6J4M8_TRICU</name>
<keyword evidence="18" id="KW-1185">Reference proteome</keyword>
<comment type="caution">
    <text evidence="17">The sequence shown here is derived from an EMBL/GenBank/DDBJ whole genome shotgun (WGS) entry which is preliminary data.</text>
</comment>
<keyword evidence="12 15" id="KW-0503">Monooxygenase</keyword>
<organism evidence="17 18">
    <name type="scientific">Trichonephila clavata</name>
    <name type="common">Joro spider</name>
    <name type="synonym">Nephila clavata</name>
    <dbReference type="NCBI Taxonomy" id="2740835"/>
    <lineage>
        <taxon>Eukaryota</taxon>
        <taxon>Metazoa</taxon>
        <taxon>Ecdysozoa</taxon>
        <taxon>Arthropoda</taxon>
        <taxon>Chelicerata</taxon>
        <taxon>Arachnida</taxon>
        <taxon>Araneae</taxon>
        <taxon>Araneomorphae</taxon>
        <taxon>Entelegynae</taxon>
        <taxon>Araneoidea</taxon>
        <taxon>Nephilidae</taxon>
        <taxon>Trichonephila</taxon>
    </lineage>
</organism>
<comment type="cofactor">
    <cofactor evidence="1 14">
        <name>heme</name>
        <dbReference type="ChEBI" id="CHEBI:30413"/>
    </cofactor>
</comment>
<feature type="binding site" description="axial binding residue" evidence="14">
    <location>
        <position position="408"/>
    </location>
    <ligand>
        <name>heme</name>
        <dbReference type="ChEBI" id="CHEBI:30413"/>
    </ligand>
    <ligandPart>
        <name>Fe</name>
        <dbReference type="ChEBI" id="CHEBI:18248"/>
    </ligandPart>
</feature>
<proteinExistence type="inferred from homology"/>
<comment type="function">
    <text evidence="2">May be involved in the metabolism of insect hormones and in the breakdown of synthetic insecticides.</text>
</comment>
<dbReference type="GO" id="GO:0006082">
    <property type="term" value="P:organic acid metabolic process"/>
    <property type="evidence" value="ECO:0007669"/>
    <property type="project" value="TreeGrafter"/>
</dbReference>
<evidence type="ECO:0000313" key="18">
    <source>
        <dbReference type="Proteomes" id="UP000887116"/>
    </source>
</evidence>
<evidence type="ECO:0000256" key="16">
    <source>
        <dbReference type="SAM" id="Phobius"/>
    </source>
</evidence>
<keyword evidence="16" id="KW-1133">Transmembrane helix</keyword>
<protein>
    <submittedName>
        <fullName evidence="17">Cytochrome P450 2A9</fullName>
    </submittedName>
</protein>
<evidence type="ECO:0000256" key="7">
    <source>
        <dbReference type="ARBA" id="ARBA00022723"/>
    </source>
</evidence>
<keyword evidence="6 14" id="KW-0349">Heme</keyword>
<evidence type="ECO:0000256" key="8">
    <source>
        <dbReference type="ARBA" id="ARBA00022824"/>
    </source>
</evidence>
<dbReference type="PROSITE" id="PS00086">
    <property type="entry name" value="CYTOCHROME_P450"/>
    <property type="match status" value="1"/>
</dbReference>
<evidence type="ECO:0000256" key="6">
    <source>
        <dbReference type="ARBA" id="ARBA00022617"/>
    </source>
</evidence>
<dbReference type="AlphaFoldDB" id="A0A8X6J4M8"/>
<evidence type="ECO:0000256" key="13">
    <source>
        <dbReference type="ARBA" id="ARBA00023136"/>
    </source>
</evidence>
<dbReference type="InterPro" id="IPR001128">
    <property type="entry name" value="Cyt_P450"/>
</dbReference>
<dbReference type="EMBL" id="BMAO01017994">
    <property type="protein sequence ID" value="GFR19905.1"/>
    <property type="molecule type" value="Genomic_DNA"/>
</dbReference>
<dbReference type="PANTHER" id="PTHR24300">
    <property type="entry name" value="CYTOCHROME P450 508A4-RELATED"/>
    <property type="match status" value="1"/>
</dbReference>
<keyword evidence="8" id="KW-0256">Endoplasmic reticulum</keyword>
<dbReference type="Proteomes" id="UP000887116">
    <property type="component" value="Unassembled WGS sequence"/>
</dbReference>
<comment type="subcellular location">
    <subcellularLocation>
        <location evidence="4">Endoplasmic reticulum membrane</location>
        <topology evidence="4">Peripheral membrane protein</topology>
    </subcellularLocation>
    <subcellularLocation>
        <location evidence="3">Microsome membrane</location>
        <topology evidence="3">Peripheral membrane protein</topology>
    </subcellularLocation>
</comment>
<dbReference type="PRINTS" id="PR00463">
    <property type="entry name" value="EP450I"/>
</dbReference>
<dbReference type="GO" id="GO:0005506">
    <property type="term" value="F:iron ion binding"/>
    <property type="evidence" value="ECO:0007669"/>
    <property type="project" value="InterPro"/>
</dbReference>
<feature type="transmembrane region" description="Helical" evidence="16">
    <location>
        <begin position="6"/>
        <end position="23"/>
    </location>
</feature>
<keyword evidence="7 14" id="KW-0479">Metal-binding</keyword>
<dbReference type="GO" id="GO:0016712">
    <property type="term" value="F:oxidoreductase activity, acting on paired donors, with incorporation or reduction of molecular oxygen, reduced flavin or flavoprotein as one donor, and incorporation of one atom of oxygen"/>
    <property type="evidence" value="ECO:0007669"/>
    <property type="project" value="TreeGrafter"/>
</dbReference>
<evidence type="ECO:0000256" key="15">
    <source>
        <dbReference type="RuleBase" id="RU000461"/>
    </source>
</evidence>
<dbReference type="FunFam" id="1.10.630.10:FF:000238">
    <property type="entry name" value="Cytochrome P450 2A6"/>
    <property type="match status" value="1"/>
</dbReference>
<evidence type="ECO:0000256" key="9">
    <source>
        <dbReference type="ARBA" id="ARBA00022848"/>
    </source>
</evidence>
<evidence type="ECO:0000256" key="5">
    <source>
        <dbReference type="ARBA" id="ARBA00010617"/>
    </source>
</evidence>
<dbReference type="GO" id="GO:0020037">
    <property type="term" value="F:heme binding"/>
    <property type="evidence" value="ECO:0007669"/>
    <property type="project" value="InterPro"/>
</dbReference>
<dbReference type="PRINTS" id="PR00385">
    <property type="entry name" value="P450"/>
</dbReference>
<sequence>MNLITLIFVALLVIIISVLLITGKGTRKRLPGPIGLPIVGYIPFLTKKSYIKLTELSKKYGPLYSIRLGSLDLVVITNYDIMKEAFSKDAFMGKSKNAPIQFSEETLRTEAFTGLPWKEQKRFSIHMFNNLGFGKTRMEEHIKEEILELLEIMSEHVGKPKSLSVFLIPSMSNIIASVLFGKRLKYNDPERQKLDSLLREFAKLAGTLSAQTFFPWLKPLMSYIYSKNYSRIIEVLEEIKDYCRKEIKHHEATLDPNNIRDFLDGYLLEVQKKIGDPNTTFKKGVLEDLSRGFFAAGSETVRVTVDWMLCICAAYSEVQKRIQAEIDEVVGRDRFPTWQDRLRMPYTEASIAELMRWRTIVPLNMRYTLENTELNGYFIPKERFLSPDGQKVVKPEYAIPFSVGKRSCPGKSLAEIEVFLYIVAILQKFEVSAPPNKEIDLEGELGISLQPKRQELCLKTRHIY</sequence>
<dbReference type="Gene3D" id="1.10.630.10">
    <property type="entry name" value="Cytochrome P450"/>
    <property type="match status" value="1"/>
</dbReference>
<accession>A0A8X6J4M8</accession>
<comment type="similarity">
    <text evidence="5 15">Belongs to the cytochrome P450 family.</text>
</comment>
<keyword evidence="11 14" id="KW-0408">Iron</keyword>
<evidence type="ECO:0000256" key="3">
    <source>
        <dbReference type="ARBA" id="ARBA00004174"/>
    </source>
</evidence>
<dbReference type="OrthoDB" id="6507093at2759"/>
<keyword evidence="10 15" id="KW-0560">Oxidoreductase</keyword>
<evidence type="ECO:0000256" key="12">
    <source>
        <dbReference type="ARBA" id="ARBA00023033"/>
    </source>
</evidence>
<dbReference type="InterPro" id="IPR002401">
    <property type="entry name" value="Cyt_P450_E_grp-I"/>
</dbReference>
<dbReference type="GO" id="GO:0005789">
    <property type="term" value="C:endoplasmic reticulum membrane"/>
    <property type="evidence" value="ECO:0007669"/>
    <property type="project" value="UniProtKB-SubCell"/>
</dbReference>
<dbReference type="PANTHER" id="PTHR24300:SF375">
    <property type="entry name" value="CYTOCHROME P450 FAMILY"/>
    <property type="match status" value="1"/>
</dbReference>
<evidence type="ECO:0000256" key="10">
    <source>
        <dbReference type="ARBA" id="ARBA00023002"/>
    </source>
</evidence>
<dbReference type="SUPFAM" id="SSF48264">
    <property type="entry name" value="Cytochrome P450"/>
    <property type="match status" value="1"/>
</dbReference>
<reference evidence="17" key="1">
    <citation type="submission" date="2020-07" db="EMBL/GenBank/DDBJ databases">
        <title>Multicomponent nature underlies the extraordinary mechanical properties of spider dragline silk.</title>
        <authorList>
            <person name="Kono N."/>
            <person name="Nakamura H."/>
            <person name="Mori M."/>
            <person name="Yoshida Y."/>
            <person name="Ohtoshi R."/>
            <person name="Malay A.D."/>
            <person name="Moran D.A.P."/>
            <person name="Tomita M."/>
            <person name="Numata K."/>
            <person name="Arakawa K."/>
        </authorList>
    </citation>
    <scope>NUCLEOTIDE SEQUENCE</scope>
</reference>
<evidence type="ECO:0000256" key="14">
    <source>
        <dbReference type="PIRSR" id="PIRSR602401-1"/>
    </source>
</evidence>
<dbReference type="InterPro" id="IPR050182">
    <property type="entry name" value="Cytochrome_P450_fam2"/>
</dbReference>
<evidence type="ECO:0000256" key="11">
    <source>
        <dbReference type="ARBA" id="ARBA00023004"/>
    </source>
</evidence>
<evidence type="ECO:0000313" key="17">
    <source>
        <dbReference type="EMBL" id="GFR19905.1"/>
    </source>
</evidence>
<dbReference type="GO" id="GO:0006805">
    <property type="term" value="P:xenobiotic metabolic process"/>
    <property type="evidence" value="ECO:0007669"/>
    <property type="project" value="TreeGrafter"/>
</dbReference>